<evidence type="ECO:0000313" key="2">
    <source>
        <dbReference type="Proteomes" id="UP000000311"/>
    </source>
</evidence>
<gene>
    <name evidence="1" type="ORF">EAG_00815</name>
</gene>
<organism evidence="2">
    <name type="scientific">Camponotus floridanus</name>
    <name type="common">Florida carpenter ant</name>
    <dbReference type="NCBI Taxonomy" id="104421"/>
    <lineage>
        <taxon>Eukaryota</taxon>
        <taxon>Metazoa</taxon>
        <taxon>Ecdysozoa</taxon>
        <taxon>Arthropoda</taxon>
        <taxon>Hexapoda</taxon>
        <taxon>Insecta</taxon>
        <taxon>Pterygota</taxon>
        <taxon>Neoptera</taxon>
        <taxon>Endopterygota</taxon>
        <taxon>Hymenoptera</taxon>
        <taxon>Apocrita</taxon>
        <taxon>Aculeata</taxon>
        <taxon>Formicoidea</taxon>
        <taxon>Formicidae</taxon>
        <taxon>Formicinae</taxon>
        <taxon>Camponotus</taxon>
    </lineage>
</organism>
<dbReference type="EMBL" id="GL441701">
    <property type="protein sequence ID" value="EFN64385.1"/>
    <property type="molecule type" value="Genomic_DNA"/>
</dbReference>
<dbReference type="AlphaFoldDB" id="E2AQ51"/>
<dbReference type="Proteomes" id="UP000000311">
    <property type="component" value="Unassembled WGS sequence"/>
</dbReference>
<sequence>MFFRLSAQRRKRWTTVEIMNCRVQGSYFVTKGGEADPKIGTKSGISGISLPSSFVVPSGFLRLLFSDFGPTLLGVIKSVPENIQNPSRPDSPIIPKIDDRLNRETGCDALLVIIPNPVDLIIHVLSLFGEILPFVAIASRLLRVTTSRWSSLWSPPFHLPPHHTRALNMRDRTTDKLFRVDSWRCRSRIFVFTYAYAFRCVAFRLRVTPQRGATRKVEEDMRPNTLEYSNIGRTFRFSNSYFGVAQRSNLIESQFTMRSRCPRLRSLSRRRSMHFVSRMSEVTFLEVGLLSQEARETMRDATATMEIRSKWKPPDGWFFEEMRDEKLFSSVALDNALRGRSIHNAPRPEAKPYVRHKRQDLNILLLVNSAIQPDLSKASLKFFQMRCQDPLFFSAISEKGTMSKEQDFIKPPARPAFTSFIFSFYPPPVVFHLAGAPLEPTKHHRIPYSEARA</sequence>
<reference evidence="1 2" key="1">
    <citation type="journal article" date="2010" name="Science">
        <title>Genomic comparison of the ants Camponotus floridanus and Harpegnathos saltator.</title>
        <authorList>
            <person name="Bonasio R."/>
            <person name="Zhang G."/>
            <person name="Ye C."/>
            <person name="Mutti N.S."/>
            <person name="Fang X."/>
            <person name="Qin N."/>
            <person name="Donahue G."/>
            <person name="Yang P."/>
            <person name="Li Q."/>
            <person name="Li C."/>
            <person name="Zhang P."/>
            <person name="Huang Z."/>
            <person name="Berger S.L."/>
            <person name="Reinberg D."/>
            <person name="Wang J."/>
            <person name="Liebig J."/>
        </authorList>
    </citation>
    <scope>NUCLEOTIDE SEQUENCE [LARGE SCALE GENOMIC DNA]</scope>
    <source>
        <strain evidence="2">C129</strain>
    </source>
</reference>
<accession>E2AQ51</accession>
<keyword evidence="2" id="KW-1185">Reference proteome</keyword>
<evidence type="ECO:0000313" key="1">
    <source>
        <dbReference type="EMBL" id="EFN64385.1"/>
    </source>
</evidence>
<proteinExistence type="predicted"/>
<dbReference type="InParanoid" id="E2AQ51"/>
<name>E2AQ51_CAMFO</name>
<protein>
    <submittedName>
        <fullName evidence="1">Uncharacterized protein</fullName>
    </submittedName>
</protein>